<accession>A0ACC0VND6</accession>
<gene>
    <name evidence="1" type="ORF">PsorP6_004147</name>
</gene>
<keyword evidence="2" id="KW-1185">Reference proteome</keyword>
<name>A0ACC0VND6_9STRA</name>
<protein>
    <submittedName>
        <fullName evidence="1">Uncharacterized protein</fullName>
    </submittedName>
</protein>
<reference evidence="1 2" key="1">
    <citation type="journal article" date="2022" name="bioRxiv">
        <title>The genome of the oomycete Peronosclerospora sorghi, a cosmopolitan pathogen of maize and sorghum, is inflated with dispersed pseudogenes.</title>
        <authorList>
            <person name="Fletcher K."/>
            <person name="Martin F."/>
            <person name="Isakeit T."/>
            <person name="Cavanaugh K."/>
            <person name="Magill C."/>
            <person name="Michelmore R."/>
        </authorList>
    </citation>
    <scope>NUCLEOTIDE SEQUENCE [LARGE SCALE GENOMIC DNA]</scope>
    <source>
        <strain evidence="1">P6</strain>
    </source>
</reference>
<comment type="caution">
    <text evidence="1">The sequence shown here is derived from an EMBL/GenBank/DDBJ whole genome shotgun (WGS) entry which is preliminary data.</text>
</comment>
<dbReference type="EMBL" id="CM047587">
    <property type="protein sequence ID" value="KAI9908002.1"/>
    <property type="molecule type" value="Genomic_DNA"/>
</dbReference>
<evidence type="ECO:0000313" key="2">
    <source>
        <dbReference type="Proteomes" id="UP001163321"/>
    </source>
</evidence>
<proteinExistence type="predicted"/>
<dbReference type="Proteomes" id="UP001163321">
    <property type="component" value="Chromosome 8"/>
</dbReference>
<organism evidence="1 2">
    <name type="scientific">Peronosclerospora sorghi</name>
    <dbReference type="NCBI Taxonomy" id="230839"/>
    <lineage>
        <taxon>Eukaryota</taxon>
        <taxon>Sar</taxon>
        <taxon>Stramenopiles</taxon>
        <taxon>Oomycota</taxon>
        <taxon>Peronosporomycetes</taxon>
        <taxon>Peronosporales</taxon>
        <taxon>Peronosporaceae</taxon>
        <taxon>Peronosclerospora</taxon>
    </lineage>
</organism>
<sequence length="314" mass="35475">MTLASSLVRLAFLEDVERQSRCARKTRRAKLALAFLQLERPRSTIRERSFLAASCLKLPFQSPWYHFYATADDSSFLSATTVTRGVFNYVLGYFQDDFVVRSGPGKVGRPARVPHKHTVLAIVLMYYAVTMELKVLQKLFGVPPATLSRTFTETDKALANFDDLHLKPSPSGDAWSRRKRSFWKTVLVTETFAFGVDATVIWGKHYCTVSWNDSETSRGFQAKLLHERFTLPEMGAIADSAFPVSNEMFKKIITPLKQGDIDTIPREFQATSLAISNSITAVRQAAEWGMGATLKCFRRLLQPLPYDSEVRDGR</sequence>
<evidence type="ECO:0000313" key="1">
    <source>
        <dbReference type="EMBL" id="KAI9908002.1"/>
    </source>
</evidence>